<evidence type="ECO:0000256" key="3">
    <source>
        <dbReference type="ARBA" id="ARBA00012206"/>
    </source>
</evidence>
<name>A0ABV1EY84_9BACI</name>
<evidence type="ECO:0000313" key="12">
    <source>
        <dbReference type="Proteomes" id="UP001465426"/>
    </source>
</evidence>
<dbReference type="InterPro" id="IPR008300">
    <property type="entry name" value="PTAC"/>
</dbReference>
<dbReference type="Proteomes" id="UP001465426">
    <property type="component" value="Unassembled WGS sequence"/>
</dbReference>
<dbReference type="PANTHER" id="PTHR39453">
    <property type="entry name" value="PHOSPHATE PROPANOYLTRANSFERASE"/>
    <property type="match status" value="1"/>
</dbReference>
<dbReference type="Pfam" id="PF06130">
    <property type="entry name" value="PTAC"/>
    <property type="match status" value="1"/>
</dbReference>
<keyword evidence="12" id="KW-1185">Reference proteome</keyword>
<accession>A0ABV1EY84</accession>
<keyword evidence="6" id="KW-0479">Metal-binding</keyword>
<evidence type="ECO:0000256" key="4">
    <source>
        <dbReference type="ARBA" id="ARBA00020837"/>
    </source>
</evidence>
<protein>
    <recommendedName>
        <fullName evidence="4 10">Phosphate propanoyltransferase</fullName>
        <ecNumber evidence="3 10">2.3.1.222</ecNumber>
    </recommendedName>
</protein>
<comment type="cofactor">
    <cofactor evidence="1">
        <name>Zn(2+)</name>
        <dbReference type="ChEBI" id="CHEBI:29105"/>
    </cofactor>
</comment>
<gene>
    <name evidence="11" type="ORF">WMO63_10285</name>
</gene>
<dbReference type="EMBL" id="JBBMFN010000020">
    <property type="protein sequence ID" value="MEQ2466051.1"/>
    <property type="molecule type" value="Genomic_DNA"/>
</dbReference>
<keyword evidence="7" id="KW-0862">Zinc</keyword>
<dbReference type="PANTHER" id="PTHR39453:SF1">
    <property type="entry name" value="PHOSPHATE PROPANOYLTRANSFERASE"/>
    <property type="match status" value="1"/>
</dbReference>
<proteinExistence type="inferred from homology"/>
<evidence type="ECO:0000256" key="8">
    <source>
        <dbReference type="ARBA" id="ARBA00023315"/>
    </source>
</evidence>
<evidence type="ECO:0000313" key="11">
    <source>
        <dbReference type="EMBL" id="MEQ2466051.1"/>
    </source>
</evidence>
<evidence type="ECO:0000256" key="2">
    <source>
        <dbReference type="ARBA" id="ARBA00007342"/>
    </source>
</evidence>
<reference evidence="11 12" key="1">
    <citation type="submission" date="2024-03" db="EMBL/GenBank/DDBJ databases">
        <title>Human intestinal bacterial collection.</title>
        <authorList>
            <person name="Pauvert C."/>
            <person name="Hitch T.C.A."/>
            <person name="Clavel T."/>
        </authorList>
    </citation>
    <scope>NUCLEOTIDE SEQUENCE [LARGE SCALE GENOMIC DNA]</scope>
    <source>
        <strain evidence="11 12">CLA-SR-H024</strain>
    </source>
</reference>
<dbReference type="PIRSF" id="PIRSF010130">
    <property type="entry name" value="PduL"/>
    <property type="match status" value="1"/>
</dbReference>
<comment type="function">
    <text evidence="10">Involved in 1,2-propanediol (1,2-PD) degradation by catalyzing the conversion of propanoyl-CoA to propanoyl-phosphate.</text>
</comment>
<comment type="catalytic activity">
    <reaction evidence="9 10">
        <text>propanoyl-CoA + phosphate = propanoyl phosphate + CoA</text>
        <dbReference type="Rhea" id="RHEA:28046"/>
        <dbReference type="ChEBI" id="CHEBI:43474"/>
        <dbReference type="ChEBI" id="CHEBI:57287"/>
        <dbReference type="ChEBI" id="CHEBI:57392"/>
        <dbReference type="ChEBI" id="CHEBI:58933"/>
        <dbReference type="EC" id="2.3.1.222"/>
    </reaction>
</comment>
<keyword evidence="8 10" id="KW-0012">Acyltransferase</keyword>
<evidence type="ECO:0000256" key="5">
    <source>
        <dbReference type="ARBA" id="ARBA00022679"/>
    </source>
</evidence>
<evidence type="ECO:0000256" key="7">
    <source>
        <dbReference type="ARBA" id="ARBA00022833"/>
    </source>
</evidence>
<dbReference type="NCBIfam" id="NF011652">
    <property type="entry name" value="PRK15070.1"/>
    <property type="match status" value="1"/>
</dbReference>
<evidence type="ECO:0000256" key="10">
    <source>
        <dbReference type="PIRNR" id="PIRNR010130"/>
    </source>
</evidence>
<comment type="pathway">
    <text evidence="10">Polyol metabolism; 1,2-propanediol degradation.</text>
</comment>
<sequence length="219" mass="24165">MKEEISQQQLAQVVEELLNRISEPNKETEYLIPVGVSNRHIHLCQEDIHQLFGREYKLNLLKELKQPGQYAAKETVTIVGTKGVIENVRVLGPARGKSQVEISKTDAFKLGVKAPVNESGDLTNAASVCVVGPKGIVHLHQNVIIAKRHLHMSPADAVKFSVADKQKVAIKACGDRETIYLNTVVRVREDFVLECHLDMDEANAAGLSNHSFVEIIEAG</sequence>
<organism evidence="11 12">
    <name type="scientific">Niallia hominis</name>
    <dbReference type="NCBI Taxonomy" id="3133173"/>
    <lineage>
        <taxon>Bacteria</taxon>
        <taxon>Bacillati</taxon>
        <taxon>Bacillota</taxon>
        <taxon>Bacilli</taxon>
        <taxon>Bacillales</taxon>
        <taxon>Bacillaceae</taxon>
        <taxon>Niallia</taxon>
    </lineage>
</organism>
<evidence type="ECO:0000256" key="1">
    <source>
        <dbReference type="ARBA" id="ARBA00001947"/>
    </source>
</evidence>
<comment type="caution">
    <text evidence="11">The sequence shown here is derived from an EMBL/GenBank/DDBJ whole genome shotgun (WGS) entry which is preliminary data.</text>
</comment>
<keyword evidence="5 10" id="KW-0808">Transferase</keyword>
<dbReference type="RefSeq" id="WP_349204703.1">
    <property type="nucleotide sequence ID" value="NZ_JBBMFN010000020.1"/>
</dbReference>
<dbReference type="EC" id="2.3.1.222" evidence="3 10"/>
<evidence type="ECO:0000256" key="9">
    <source>
        <dbReference type="ARBA" id="ARBA00047589"/>
    </source>
</evidence>
<comment type="similarity">
    <text evidence="2 10">Belongs to the PduL family.</text>
</comment>
<evidence type="ECO:0000256" key="6">
    <source>
        <dbReference type="ARBA" id="ARBA00022723"/>
    </source>
</evidence>